<dbReference type="Proteomes" id="UP000693972">
    <property type="component" value="Unassembled WGS sequence"/>
</dbReference>
<evidence type="ECO:0000313" key="2">
    <source>
        <dbReference type="EMBL" id="QXL89545.1"/>
    </source>
</evidence>
<name>A0A975TYC7_9RHOB</name>
<dbReference type="EMBL" id="JAIMBW010000001">
    <property type="protein sequence ID" value="MBY4892820.1"/>
    <property type="molecule type" value="Genomic_DNA"/>
</dbReference>
<protein>
    <submittedName>
        <fullName evidence="2">Uncharacterized protein</fullName>
    </submittedName>
</protein>
<reference evidence="2 3" key="1">
    <citation type="submission" date="2021-07" db="EMBL/GenBank/DDBJ databases">
        <title>Karlodiniumbacter phycospheric gen. nov., sp. nov., a phycosphere bacterium isolated from karlodinium veneficum.</title>
        <authorList>
            <person name="Peng Y."/>
            <person name="Jiang L."/>
            <person name="Lee J."/>
        </authorList>
    </citation>
    <scope>NUCLEOTIDE SEQUENCE</scope>
    <source>
        <strain evidence="2 3">N5</strain>
    </source>
</reference>
<dbReference type="EMBL" id="CP078073">
    <property type="protein sequence ID" value="QXL89545.1"/>
    <property type="molecule type" value="Genomic_DNA"/>
</dbReference>
<dbReference type="RefSeq" id="WP_257892578.1">
    <property type="nucleotide sequence ID" value="NZ_JAIMBW010000001.1"/>
</dbReference>
<proteinExistence type="predicted"/>
<evidence type="ECO:0000313" key="3">
    <source>
        <dbReference type="Proteomes" id="UP000693972"/>
    </source>
</evidence>
<accession>A0A975TYC7</accession>
<organism evidence="2">
    <name type="scientific">Gymnodinialimonas phycosphaerae</name>
    <dbReference type="NCBI Taxonomy" id="2841589"/>
    <lineage>
        <taxon>Bacteria</taxon>
        <taxon>Pseudomonadati</taxon>
        <taxon>Pseudomonadota</taxon>
        <taxon>Alphaproteobacteria</taxon>
        <taxon>Rhodobacterales</taxon>
        <taxon>Paracoccaceae</taxon>
        <taxon>Gymnodinialimonas</taxon>
    </lineage>
</organism>
<sequence length="329" mass="37517">MAQTPDNLDTDPNLCDTRAQEIYQTHLDITSALVLSGDTHTFARDHIASVFIYRTGEGTTVVETVEDQNKDMQKVSQWLINRGATEYHRIARQARFLSPNMIEGFHTTYAMHGAVNLTKPYHSRQLLRLEDGQWRTQMAEHELAACLFINKTPTPMPGLFSGPWQLDRAAPTHSEADAIRIYADAIAQMDDDMNSDDFDSWTTRFALLAQMHHYDGDFNIQHPEDLRPFFTRIRNRMHELGATHIKRTATFAAFSEPGRILGYHDAVLLRDGAPCFTPVKSRQIYEHRDGQWLCVSITNSMKAAFPSDTVLQPTPALPTIRQIEERMTK</sequence>
<dbReference type="AlphaFoldDB" id="A0A975TYC7"/>
<dbReference type="SUPFAM" id="SSF54427">
    <property type="entry name" value="NTF2-like"/>
    <property type="match status" value="1"/>
</dbReference>
<gene>
    <name evidence="1" type="ORF">KUL25_08590</name>
    <name evidence="2" type="ORF">KUL25_08595</name>
</gene>
<evidence type="ECO:0000313" key="1">
    <source>
        <dbReference type="EMBL" id="MBY4892820.1"/>
    </source>
</evidence>
<keyword evidence="3" id="KW-1185">Reference proteome</keyword>
<dbReference type="InterPro" id="IPR032710">
    <property type="entry name" value="NTF2-like_dom_sf"/>
</dbReference>